<proteinExistence type="predicted"/>
<dbReference type="EMBL" id="ASHX02000001">
    <property type="protein sequence ID" value="OEJ94870.1"/>
    <property type="molecule type" value="Genomic_DNA"/>
</dbReference>
<evidence type="ECO:0000313" key="1">
    <source>
        <dbReference type="EMBL" id="OEJ94870.1"/>
    </source>
</evidence>
<dbReference type="STRING" id="1306406.J116_010625"/>
<comment type="caution">
    <text evidence="1">The sequence shown here is derived from an EMBL/GenBank/DDBJ whole genome shotgun (WGS) entry which is preliminary data.</text>
</comment>
<evidence type="ECO:0000313" key="2">
    <source>
        <dbReference type="Proteomes" id="UP000095329"/>
    </source>
</evidence>
<dbReference type="AlphaFoldDB" id="A0A1D3DRB6"/>
<reference evidence="1 2" key="1">
    <citation type="journal article" date="2013" name="Genome Announc.">
        <title>Genome Sequence of Streptomyces violaceusniger Strain SPC6, a Halotolerant Streptomycete That Exhibits Rapid Growth and Development.</title>
        <authorList>
            <person name="Chen X."/>
            <person name="Zhang B."/>
            <person name="Zhang W."/>
            <person name="Wu X."/>
            <person name="Zhang M."/>
            <person name="Chen T."/>
            <person name="Liu G."/>
            <person name="Dyson P."/>
        </authorList>
    </citation>
    <scope>NUCLEOTIDE SEQUENCE [LARGE SCALE GENOMIC DNA]</scope>
    <source>
        <strain evidence="1 2">SPC6</strain>
    </source>
</reference>
<dbReference type="OrthoDB" id="3687018at2"/>
<dbReference type="Proteomes" id="UP000095329">
    <property type="component" value="Unassembled WGS sequence"/>
</dbReference>
<sequence length="419" mass="43522">MTRNLWVGLPGQLREISQAATAFERGADLGVTQFTSLGGQITTIAPRRTPRRIKLTFDRLGREDAAHLDRLARRIDGPGPVEVLDPVSRNLLDPLQAEGRVPAGSAYNSWYTSVSGSGKLELSTAPGALPHTYVWKPTQTTAQLSWHRRPRAGFPVVPGMRVRFTLPTSWRTGPCATRLHWRDANGTYLSSAADAGHTLVATVPAGAALVTPSGVAGETGTYGLDGAVLTIDDDHVPTAPANLFGADQALGKGPLTQWATTGATLTADTSGYAVLSLAASTAGTLTFLNGTEKGHVLPPGTGQVGVVLPSAVRTRAESCTLTFHDAAGAQLAAVTGWAPAAVPAGATHVSATVALASAATAFQSRIGPAKLLHINPAVRELPGDGCPVMSVVSYTDTPGRPLPYRNVSVELAEVTSASL</sequence>
<dbReference type="RefSeq" id="WP_023587055.1">
    <property type="nucleotide sequence ID" value="NZ_ASHX02000001.1"/>
</dbReference>
<gene>
    <name evidence="1" type="ORF">J116_010625</name>
</gene>
<name>A0A1D3DRB6_9ACTN</name>
<accession>A0A1D3DRB6</accession>
<dbReference type="eggNOG" id="ENOG50348W0">
    <property type="taxonomic scope" value="Bacteria"/>
</dbReference>
<protein>
    <submittedName>
        <fullName evidence="1">Uncharacterized protein</fullName>
    </submittedName>
</protein>
<keyword evidence="2" id="KW-1185">Reference proteome</keyword>
<organism evidence="1 2">
    <name type="scientific">Streptomyces thermolilacinus SPC6</name>
    <dbReference type="NCBI Taxonomy" id="1306406"/>
    <lineage>
        <taxon>Bacteria</taxon>
        <taxon>Bacillati</taxon>
        <taxon>Actinomycetota</taxon>
        <taxon>Actinomycetes</taxon>
        <taxon>Kitasatosporales</taxon>
        <taxon>Streptomycetaceae</taxon>
        <taxon>Streptomyces</taxon>
    </lineage>
</organism>